<dbReference type="Proteomes" id="UP000006072">
    <property type="component" value="Unassembled WGS sequence"/>
</dbReference>
<evidence type="ECO:0000313" key="2">
    <source>
        <dbReference type="Proteomes" id="UP000006072"/>
    </source>
</evidence>
<dbReference type="PATRIC" id="fig|1194972.3.peg.1133"/>
<gene>
    <name evidence="1" type="ORF">MVAC_05602</name>
</gene>
<dbReference type="EMBL" id="ALQA01000008">
    <property type="protein sequence ID" value="EJZ11493.1"/>
    <property type="molecule type" value="Genomic_DNA"/>
</dbReference>
<accession>K0V9H7</accession>
<dbReference type="AlphaFoldDB" id="K0V9H7"/>
<reference evidence="1 2" key="1">
    <citation type="journal article" date="2012" name="J. Bacteriol.">
        <title>Complete Genome Sequence of Mycobacterium vaccae Type Strain ATCC 25954.</title>
        <authorList>
            <person name="Ho Y.S."/>
            <person name="Adroub S.A."/>
            <person name="Abadi M."/>
            <person name="Al Alwan B."/>
            <person name="Alkhateeb R."/>
            <person name="Gao G."/>
            <person name="Ragab A."/>
            <person name="Ali S."/>
            <person name="van Soolingen D."/>
            <person name="Bitter W."/>
            <person name="Pain A."/>
            <person name="Abdallah A.M."/>
        </authorList>
    </citation>
    <scope>NUCLEOTIDE SEQUENCE [LARGE SCALE GENOMIC DNA]</scope>
    <source>
        <strain evidence="1 2">ATCC 25954</strain>
    </source>
</reference>
<protein>
    <submittedName>
        <fullName evidence="1">Uncharacterized protein</fullName>
    </submittedName>
</protein>
<dbReference type="RefSeq" id="WP_003930739.1">
    <property type="nucleotide sequence ID" value="NZ_JH814691.1"/>
</dbReference>
<proteinExistence type="predicted"/>
<evidence type="ECO:0000313" key="1">
    <source>
        <dbReference type="EMBL" id="EJZ11493.1"/>
    </source>
</evidence>
<name>K0V9H7_MYCVA</name>
<dbReference type="eggNOG" id="ENOG5031SY6">
    <property type="taxonomic scope" value="Bacteria"/>
</dbReference>
<keyword evidence="2" id="KW-1185">Reference proteome</keyword>
<dbReference type="HOGENOM" id="CLU_2735690_0_0_11"/>
<comment type="caution">
    <text evidence="1">The sequence shown here is derived from an EMBL/GenBank/DDBJ whole genome shotgun (WGS) entry which is preliminary data.</text>
</comment>
<organism evidence="1 2">
    <name type="scientific">Mycolicibacterium vaccae ATCC 25954</name>
    <dbReference type="NCBI Taxonomy" id="1194972"/>
    <lineage>
        <taxon>Bacteria</taxon>
        <taxon>Bacillati</taxon>
        <taxon>Actinomycetota</taxon>
        <taxon>Actinomycetes</taxon>
        <taxon>Mycobacteriales</taxon>
        <taxon>Mycobacteriaceae</taxon>
        <taxon>Mycolicibacterium</taxon>
    </lineage>
</organism>
<sequence>MTEPNEQTTWEVVVGTLYDRGNPADGAQESALVQGPEAEARRVYADATGEAAERGYEYVRLRHDGTDVESWPQATGWTV</sequence>